<feature type="region of interest" description="Disordered" evidence="1">
    <location>
        <begin position="362"/>
        <end position="383"/>
    </location>
</feature>
<evidence type="ECO:0000313" key="5">
    <source>
        <dbReference type="Proteomes" id="UP000286746"/>
    </source>
</evidence>
<name>A0A401WC18_STREY</name>
<reference evidence="4 5" key="1">
    <citation type="submission" date="2018-11" db="EMBL/GenBank/DDBJ databases">
        <title>Whole genome sequence of Streptomyces paromomycinus NBRC 15454(T).</title>
        <authorList>
            <person name="Komaki H."/>
            <person name="Tamura T."/>
        </authorList>
    </citation>
    <scope>NUCLEOTIDE SEQUENCE [LARGE SCALE GENOMIC DNA]</scope>
    <source>
        <strain evidence="4 5">NBRC 15454</strain>
    </source>
</reference>
<evidence type="ECO:0000313" key="4">
    <source>
        <dbReference type="EMBL" id="GCD46841.1"/>
    </source>
</evidence>
<proteinExistence type="predicted"/>
<comment type="caution">
    <text evidence="4">The sequence shown here is derived from an EMBL/GenBank/DDBJ whole genome shotgun (WGS) entry which is preliminary data.</text>
</comment>
<dbReference type="Pfam" id="PF14684">
    <property type="entry name" value="Tricorn_C1"/>
    <property type="match status" value="1"/>
</dbReference>
<dbReference type="PROSITE" id="PS51318">
    <property type="entry name" value="TAT"/>
    <property type="match status" value="1"/>
</dbReference>
<keyword evidence="5" id="KW-1185">Reference proteome</keyword>
<dbReference type="Gene3D" id="3.30.750.44">
    <property type="match status" value="1"/>
</dbReference>
<dbReference type="RefSeq" id="WP_125057099.1">
    <property type="nucleotide sequence ID" value="NZ_BHZD01000001.1"/>
</dbReference>
<accession>A0A401WC18</accession>
<dbReference type="InterPro" id="IPR028204">
    <property type="entry name" value="Tricorn_C1"/>
</dbReference>
<feature type="signal peptide" evidence="2">
    <location>
        <begin position="1"/>
        <end position="36"/>
    </location>
</feature>
<dbReference type="EMBL" id="BHZD01000001">
    <property type="protein sequence ID" value="GCD46841.1"/>
    <property type="molecule type" value="Genomic_DNA"/>
</dbReference>
<dbReference type="PANTHER" id="PTHR11261">
    <property type="entry name" value="INTERPHOTORECEPTOR RETINOID-BINDING PROTEIN"/>
    <property type="match status" value="1"/>
</dbReference>
<dbReference type="Gene3D" id="3.90.226.10">
    <property type="entry name" value="2-enoyl-CoA Hydratase, Chain A, domain 1"/>
    <property type="match status" value="1"/>
</dbReference>
<evidence type="ECO:0000256" key="1">
    <source>
        <dbReference type="SAM" id="MobiDB-lite"/>
    </source>
</evidence>
<feature type="compositionally biased region" description="Basic and acidic residues" evidence="1">
    <location>
        <begin position="362"/>
        <end position="372"/>
    </location>
</feature>
<sequence>MTGRPAGPDTAHRTPRRHGHPTRRTALLLAACTALAATVSAPAAAQPGHAARPGAATLQGVWQMDGYGTYVTIDGQRLRAYETTAVSCLPGSLAGVRESGPDARGRVRFAVPGSARVTVAPQNAHEARLSIEDNVGHRTLHRVAGLPARCHQEPPEDARGARAVFDVFWHTYAENYPFFAAKGIDWAAARDRYRPRVPDGTSDDALFAVLREMIEPLHDGHTKLAAGPGREYSGVRPGTTLPSDTLLKQVDAAIGANLGRDVTLRRWAGGALSYADLPGRLGYLRITSFTGYTDQDDYASDVAELDRALDAVFTKGRTSGPKALRGLVVDLRLNGGGSDPLGLRVASRLTDRPYLAYRKHARNDPADPRKFTPDQPAWIRPHDGPRYTGPLTLLTGPLTISAGETFTQALLGRTPAPVRIGENTQGLFSDTLDRTLPNGWRFALPNEEFLTAEGRTFDGTGIPPAVRVPVFAAEDLAARRDPALSRARALLATGRPMP</sequence>
<keyword evidence="2" id="KW-0732">Signal</keyword>
<protein>
    <recommendedName>
        <fullName evidence="3">Tail specific protease domain-containing protein</fullName>
    </recommendedName>
</protein>
<dbReference type="InterPro" id="IPR029045">
    <property type="entry name" value="ClpP/crotonase-like_dom_sf"/>
</dbReference>
<organism evidence="4 5">
    <name type="scientific">Streptomyces paromomycinus</name>
    <name type="common">Streptomyces rimosus subsp. paromomycinus</name>
    <dbReference type="NCBI Taxonomy" id="92743"/>
    <lineage>
        <taxon>Bacteria</taxon>
        <taxon>Bacillati</taxon>
        <taxon>Actinomycetota</taxon>
        <taxon>Actinomycetes</taxon>
        <taxon>Kitasatosporales</taxon>
        <taxon>Streptomycetaceae</taxon>
        <taxon>Streptomyces</taxon>
    </lineage>
</organism>
<dbReference type="GO" id="GO:0006508">
    <property type="term" value="P:proteolysis"/>
    <property type="evidence" value="ECO:0007669"/>
    <property type="project" value="InterPro"/>
</dbReference>
<dbReference type="Pfam" id="PF03572">
    <property type="entry name" value="Peptidase_S41"/>
    <property type="match status" value="1"/>
</dbReference>
<feature type="compositionally biased region" description="Basic residues" evidence="1">
    <location>
        <begin position="13"/>
        <end position="22"/>
    </location>
</feature>
<evidence type="ECO:0000256" key="2">
    <source>
        <dbReference type="SAM" id="SignalP"/>
    </source>
</evidence>
<gene>
    <name evidence="4" type="ORF">GKJPGBOP_06595</name>
</gene>
<dbReference type="InterPro" id="IPR006311">
    <property type="entry name" value="TAT_signal"/>
</dbReference>
<dbReference type="Proteomes" id="UP000286746">
    <property type="component" value="Unassembled WGS sequence"/>
</dbReference>
<dbReference type="SMART" id="SM00245">
    <property type="entry name" value="TSPc"/>
    <property type="match status" value="1"/>
</dbReference>
<dbReference type="InterPro" id="IPR005151">
    <property type="entry name" value="Tail-specific_protease"/>
</dbReference>
<dbReference type="SUPFAM" id="SSF52096">
    <property type="entry name" value="ClpP/crotonase"/>
    <property type="match status" value="1"/>
</dbReference>
<feature type="region of interest" description="Disordered" evidence="1">
    <location>
        <begin position="1"/>
        <end position="22"/>
    </location>
</feature>
<feature type="chain" id="PRO_5038655677" description="Tail specific protease domain-containing protein" evidence="2">
    <location>
        <begin position="37"/>
        <end position="498"/>
    </location>
</feature>
<evidence type="ECO:0000259" key="3">
    <source>
        <dbReference type="SMART" id="SM00245"/>
    </source>
</evidence>
<dbReference type="PANTHER" id="PTHR11261:SF3">
    <property type="entry name" value="RETINOL-BINDING PROTEIN 3"/>
    <property type="match status" value="1"/>
</dbReference>
<dbReference type="AlphaFoldDB" id="A0A401WC18"/>
<feature type="domain" description="Tail specific protease" evidence="3">
    <location>
        <begin position="257"/>
        <end position="469"/>
    </location>
</feature>
<dbReference type="CDD" id="cd07563">
    <property type="entry name" value="Peptidase_S41_IRBP"/>
    <property type="match status" value="1"/>
</dbReference>
<dbReference type="GO" id="GO:0008236">
    <property type="term" value="F:serine-type peptidase activity"/>
    <property type="evidence" value="ECO:0007669"/>
    <property type="project" value="InterPro"/>
</dbReference>